<dbReference type="InterPro" id="IPR036397">
    <property type="entry name" value="RNaseH_sf"/>
</dbReference>
<dbReference type="Gene3D" id="3.30.420.10">
    <property type="entry name" value="Ribonuclease H-like superfamily/Ribonuclease H"/>
    <property type="match status" value="1"/>
</dbReference>
<feature type="region of interest" description="Disordered" evidence="1">
    <location>
        <begin position="1"/>
        <end position="26"/>
    </location>
</feature>
<protein>
    <recommendedName>
        <fullName evidence="2">Tc1-like transposase DDE domain-containing protein</fullName>
    </recommendedName>
</protein>
<dbReference type="PANTHER" id="PTHR46564:SF1">
    <property type="entry name" value="TRANSPOSASE"/>
    <property type="match status" value="1"/>
</dbReference>
<keyword evidence="5" id="KW-1185">Reference proteome</keyword>
<dbReference type="Pfam" id="PF13358">
    <property type="entry name" value="DDE_3"/>
    <property type="match status" value="1"/>
</dbReference>
<dbReference type="EMBL" id="JAOPHQ010001805">
    <property type="protein sequence ID" value="KAK0149246.1"/>
    <property type="molecule type" value="Genomic_DNA"/>
</dbReference>
<reference evidence="4" key="1">
    <citation type="journal article" date="2023" name="Front. Mar. Sci.">
        <title>A new Merluccius polli reference genome to investigate the effects of global change in West African waters.</title>
        <authorList>
            <person name="Mateo J.L."/>
            <person name="Blanco-Fernandez C."/>
            <person name="Garcia-Vazquez E."/>
            <person name="Machado-Schiaffino G."/>
        </authorList>
    </citation>
    <scope>NUCLEOTIDE SEQUENCE</scope>
    <source>
        <strain evidence="4">C29</strain>
        <tissue evidence="4">Fin</tissue>
    </source>
</reference>
<evidence type="ECO:0000256" key="1">
    <source>
        <dbReference type="SAM" id="MobiDB-lite"/>
    </source>
</evidence>
<name>A0AA47PA12_MERPO</name>
<evidence type="ECO:0000313" key="5">
    <source>
        <dbReference type="Proteomes" id="UP001174136"/>
    </source>
</evidence>
<dbReference type="InterPro" id="IPR038717">
    <property type="entry name" value="Tc1-like_DDE_dom"/>
</dbReference>
<evidence type="ECO:0000259" key="2">
    <source>
        <dbReference type="Pfam" id="PF13358"/>
    </source>
</evidence>
<feature type="compositionally biased region" description="Basic residues" evidence="1">
    <location>
        <begin position="7"/>
        <end position="26"/>
    </location>
</feature>
<accession>A0AA47PA12</accession>
<sequence>MDQRGQRQARVRVRGHGRGARGRGVRMRGGGVVGRIQVSDEIRATIIDHVINHGLSYREAAQRVQPVLRRSTVVSIVRTFQNENRVHRLPHAGGRRNIFSVQQEAAIVDMVVANNAIKLREIQTAVIADQGTFQNINSVSVSTIDRVLKKNHLAMKQLYRVPFQRNSEMVKEARFQYVQRIMELEAEGPHTFIFVDEAGFNLTKVRRRGRNIIGHRATVTVPGQRGANITMCAAISNDGVLCHIPTVGPYNTERLITFLDALRH</sequence>
<comment type="caution">
    <text evidence="4">The sequence shown here is derived from an EMBL/GenBank/DDBJ whole genome shotgun (WGS) entry which is preliminary data.</text>
</comment>
<evidence type="ECO:0000313" key="4">
    <source>
        <dbReference type="EMBL" id="KAK0156571.1"/>
    </source>
</evidence>
<dbReference type="PANTHER" id="PTHR46564">
    <property type="entry name" value="TRANSPOSASE"/>
    <property type="match status" value="1"/>
</dbReference>
<proteinExistence type="predicted"/>
<dbReference type="Proteomes" id="UP001174136">
    <property type="component" value="Unassembled WGS sequence"/>
</dbReference>
<dbReference type="SUPFAM" id="SSF46689">
    <property type="entry name" value="Homeodomain-like"/>
    <property type="match status" value="1"/>
</dbReference>
<dbReference type="InterPro" id="IPR009057">
    <property type="entry name" value="Homeodomain-like_sf"/>
</dbReference>
<gene>
    <name evidence="4" type="ORF">N1851_000002</name>
    <name evidence="3" type="ORF">N1851_010228</name>
</gene>
<dbReference type="EMBL" id="JAOPHQ010000001">
    <property type="protein sequence ID" value="KAK0156571.1"/>
    <property type="molecule type" value="Genomic_DNA"/>
</dbReference>
<organism evidence="4 5">
    <name type="scientific">Merluccius polli</name>
    <name type="common">Benguela hake</name>
    <name type="synonym">Merluccius cadenati</name>
    <dbReference type="NCBI Taxonomy" id="89951"/>
    <lineage>
        <taxon>Eukaryota</taxon>
        <taxon>Metazoa</taxon>
        <taxon>Chordata</taxon>
        <taxon>Craniata</taxon>
        <taxon>Vertebrata</taxon>
        <taxon>Euteleostomi</taxon>
        <taxon>Actinopterygii</taxon>
        <taxon>Neopterygii</taxon>
        <taxon>Teleostei</taxon>
        <taxon>Neoteleostei</taxon>
        <taxon>Acanthomorphata</taxon>
        <taxon>Zeiogadaria</taxon>
        <taxon>Gadariae</taxon>
        <taxon>Gadiformes</taxon>
        <taxon>Gadoidei</taxon>
        <taxon>Merlucciidae</taxon>
        <taxon>Merluccius</taxon>
    </lineage>
</organism>
<feature type="domain" description="Tc1-like transposase DDE" evidence="2">
    <location>
        <begin position="192"/>
        <end position="263"/>
    </location>
</feature>
<dbReference type="AlphaFoldDB" id="A0AA47PA12"/>
<evidence type="ECO:0000313" key="3">
    <source>
        <dbReference type="EMBL" id="KAK0149246.1"/>
    </source>
</evidence>
<dbReference type="GO" id="GO:0003676">
    <property type="term" value="F:nucleic acid binding"/>
    <property type="evidence" value="ECO:0007669"/>
    <property type="project" value="InterPro"/>
</dbReference>